<dbReference type="InterPro" id="IPR032675">
    <property type="entry name" value="LRR_dom_sf"/>
</dbReference>
<dbReference type="InParanoid" id="A0A2P5EGW7"/>
<dbReference type="GO" id="GO:0006952">
    <property type="term" value="P:defense response"/>
    <property type="evidence" value="ECO:0007669"/>
    <property type="project" value="UniProtKB-KW"/>
</dbReference>
<comment type="caution">
    <text evidence="3">The sequence shown here is derived from an EMBL/GenBank/DDBJ whole genome shotgun (WGS) entry which is preliminary data.</text>
</comment>
<accession>A0A2P5EGW7</accession>
<dbReference type="Gene3D" id="3.80.10.10">
    <property type="entry name" value="Ribonuclease Inhibitor"/>
    <property type="match status" value="1"/>
</dbReference>
<reference evidence="4" key="1">
    <citation type="submission" date="2016-06" db="EMBL/GenBank/DDBJ databases">
        <title>Parallel loss of symbiosis genes in relatives of nitrogen-fixing non-legume Parasponia.</title>
        <authorList>
            <person name="Van Velzen R."/>
            <person name="Holmer R."/>
            <person name="Bu F."/>
            <person name="Rutten L."/>
            <person name="Van Zeijl A."/>
            <person name="Liu W."/>
            <person name="Santuari L."/>
            <person name="Cao Q."/>
            <person name="Sharma T."/>
            <person name="Shen D."/>
            <person name="Roswanjaya Y."/>
            <person name="Wardhani T."/>
            <person name="Kalhor M.S."/>
            <person name="Jansen J."/>
            <person name="Van den Hoogen J."/>
            <person name="Gungor B."/>
            <person name="Hartog M."/>
            <person name="Hontelez J."/>
            <person name="Verver J."/>
            <person name="Yang W.-C."/>
            <person name="Schijlen E."/>
            <person name="Repin R."/>
            <person name="Schilthuizen M."/>
            <person name="Schranz E."/>
            <person name="Heidstra R."/>
            <person name="Miyata K."/>
            <person name="Fedorova E."/>
            <person name="Kohlen W."/>
            <person name="Bisseling T."/>
            <person name="Smit S."/>
            <person name="Geurts R."/>
        </authorList>
    </citation>
    <scope>NUCLEOTIDE SEQUENCE [LARGE SCALE GENOMIC DNA]</scope>
    <source>
        <strain evidence="4">cv. RG33-2</strain>
    </source>
</reference>
<keyword evidence="4" id="KW-1185">Reference proteome</keyword>
<dbReference type="Proteomes" id="UP000237000">
    <property type="component" value="Unassembled WGS sequence"/>
</dbReference>
<dbReference type="OrthoDB" id="37484at2759"/>
<evidence type="ECO:0000313" key="3">
    <source>
        <dbReference type="EMBL" id="PON84791.1"/>
    </source>
</evidence>
<evidence type="ECO:0000256" key="1">
    <source>
        <dbReference type="ARBA" id="ARBA00022821"/>
    </source>
</evidence>
<dbReference type="SUPFAM" id="SSF52058">
    <property type="entry name" value="L domain-like"/>
    <property type="match status" value="1"/>
</dbReference>
<name>A0A2P5EGW7_TREOI</name>
<dbReference type="EMBL" id="JXTC01000156">
    <property type="protein sequence ID" value="PON84791.1"/>
    <property type="molecule type" value="Genomic_DNA"/>
</dbReference>
<organism evidence="3 4">
    <name type="scientific">Trema orientale</name>
    <name type="common">Charcoal tree</name>
    <name type="synonym">Celtis orientalis</name>
    <dbReference type="NCBI Taxonomy" id="63057"/>
    <lineage>
        <taxon>Eukaryota</taxon>
        <taxon>Viridiplantae</taxon>
        <taxon>Streptophyta</taxon>
        <taxon>Embryophyta</taxon>
        <taxon>Tracheophyta</taxon>
        <taxon>Spermatophyta</taxon>
        <taxon>Magnoliopsida</taxon>
        <taxon>eudicotyledons</taxon>
        <taxon>Gunneridae</taxon>
        <taxon>Pentapetalae</taxon>
        <taxon>rosids</taxon>
        <taxon>fabids</taxon>
        <taxon>Rosales</taxon>
        <taxon>Cannabaceae</taxon>
        <taxon>Trema</taxon>
    </lineage>
</organism>
<protein>
    <submittedName>
        <fullName evidence="3">LRR domain containing protein</fullName>
    </submittedName>
</protein>
<evidence type="ECO:0000256" key="2">
    <source>
        <dbReference type="SAM" id="MobiDB-lite"/>
    </source>
</evidence>
<feature type="region of interest" description="Disordered" evidence="2">
    <location>
        <begin position="112"/>
        <end position="134"/>
    </location>
</feature>
<dbReference type="PANTHER" id="PTHR36766:SF40">
    <property type="entry name" value="DISEASE RESISTANCE PROTEIN RGA3"/>
    <property type="match status" value="1"/>
</dbReference>
<dbReference type="AlphaFoldDB" id="A0A2P5EGW7"/>
<proteinExistence type="predicted"/>
<dbReference type="PANTHER" id="PTHR36766">
    <property type="entry name" value="PLANT BROAD-SPECTRUM MILDEW RESISTANCE PROTEIN RPW8"/>
    <property type="match status" value="1"/>
</dbReference>
<evidence type="ECO:0000313" key="4">
    <source>
        <dbReference type="Proteomes" id="UP000237000"/>
    </source>
</evidence>
<sequence>MDVTYPSLETLTIFKADGEELLVEGGLPMSLKEIRLKSCHNLAALDEQAFQCLTSLEKLYISHCGNIRCLPKGLSTSLFDLSIRYCHLLTPRLQRETGEDWPIIAHIPNVTIQPNLDDEEDDHHNNPDDDSSNN</sequence>
<keyword evidence="1" id="KW-0611">Plant defense</keyword>
<gene>
    <name evidence="3" type="ORF">TorRG33x02_193420</name>
</gene>